<reference evidence="1" key="2">
    <citation type="journal article" date="2015" name="Data Brief">
        <title>Shoot transcriptome of the giant reed, Arundo donax.</title>
        <authorList>
            <person name="Barrero R.A."/>
            <person name="Guerrero F.D."/>
            <person name="Moolhuijzen P."/>
            <person name="Goolsby J.A."/>
            <person name="Tidwell J."/>
            <person name="Bellgard S.E."/>
            <person name="Bellgard M.I."/>
        </authorList>
    </citation>
    <scope>NUCLEOTIDE SEQUENCE</scope>
    <source>
        <tissue evidence="1">Shoot tissue taken approximately 20 cm above the soil surface</tissue>
    </source>
</reference>
<accession>A0A0A9CCF9</accession>
<reference evidence="1" key="1">
    <citation type="submission" date="2014-09" db="EMBL/GenBank/DDBJ databases">
        <authorList>
            <person name="Magalhaes I.L.F."/>
            <person name="Oliveira U."/>
            <person name="Santos F.R."/>
            <person name="Vidigal T.H.D.A."/>
            <person name="Brescovit A.D."/>
            <person name="Santos A.J."/>
        </authorList>
    </citation>
    <scope>NUCLEOTIDE SEQUENCE</scope>
    <source>
        <tissue evidence="1">Shoot tissue taken approximately 20 cm above the soil surface</tissue>
    </source>
</reference>
<sequence>MGNEYHEHGNRLWHAQMMEVVRTKTTLAIGYDSSL</sequence>
<protein>
    <submittedName>
        <fullName evidence="1">Uncharacterized protein</fullName>
    </submittedName>
</protein>
<proteinExistence type="predicted"/>
<name>A0A0A9CCF9_ARUDO</name>
<organism evidence="1">
    <name type="scientific">Arundo donax</name>
    <name type="common">Giant reed</name>
    <name type="synonym">Donax arundinaceus</name>
    <dbReference type="NCBI Taxonomy" id="35708"/>
    <lineage>
        <taxon>Eukaryota</taxon>
        <taxon>Viridiplantae</taxon>
        <taxon>Streptophyta</taxon>
        <taxon>Embryophyta</taxon>
        <taxon>Tracheophyta</taxon>
        <taxon>Spermatophyta</taxon>
        <taxon>Magnoliopsida</taxon>
        <taxon>Liliopsida</taxon>
        <taxon>Poales</taxon>
        <taxon>Poaceae</taxon>
        <taxon>PACMAD clade</taxon>
        <taxon>Arundinoideae</taxon>
        <taxon>Arundineae</taxon>
        <taxon>Arundo</taxon>
    </lineage>
</organism>
<dbReference type="EMBL" id="GBRH01225792">
    <property type="protein sequence ID" value="JAD72103.1"/>
    <property type="molecule type" value="Transcribed_RNA"/>
</dbReference>
<evidence type="ECO:0000313" key="1">
    <source>
        <dbReference type="EMBL" id="JAD72103.1"/>
    </source>
</evidence>
<dbReference type="AlphaFoldDB" id="A0A0A9CCF9"/>